<keyword evidence="2" id="KW-0732">Signal</keyword>
<dbReference type="InterPro" id="IPR018247">
    <property type="entry name" value="EF_Hand_1_Ca_BS"/>
</dbReference>
<sequence length="153" mass="16252" precursor="true">MNRATAVAAAMIALSLVAAGCASRNDAPPRSIETSYPSPDYPPQDTKITPKPTPSPTAVSPAAPVGRPLADQPRPNAAAPGPRAPNPSRLFSAMDKDNNGRVTLEEWRNFHENEFRRLDKNDDGVLTRDEMAAPAPSGGARPYAKPSPGPYPQ</sequence>
<dbReference type="PROSITE" id="PS51257">
    <property type="entry name" value="PROKAR_LIPOPROTEIN"/>
    <property type="match status" value="1"/>
</dbReference>
<gene>
    <name evidence="4" type="ORF">DesfrDRAFT_3791</name>
</gene>
<dbReference type="Gene3D" id="1.10.238.10">
    <property type="entry name" value="EF-hand"/>
    <property type="match status" value="1"/>
</dbReference>
<feature type="compositionally biased region" description="Low complexity" evidence="1">
    <location>
        <begin position="46"/>
        <end position="65"/>
    </location>
</feature>
<accession>E1K1P1</accession>
<evidence type="ECO:0000313" key="5">
    <source>
        <dbReference type="Proteomes" id="UP000006250"/>
    </source>
</evidence>
<keyword evidence="5" id="KW-1185">Reference proteome</keyword>
<dbReference type="Proteomes" id="UP000006250">
    <property type="component" value="Unassembled WGS sequence"/>
</dbReference>
<comment type="caution">
    <text evidence="4">The sequence shown here is derived from an EMBL/GenBank/DDBJ whole genome shotgun (WGS) entry which is preliminary data.</text>
</comment>
<dbReference type="STRING" id="596151.DesfrDRAFT_3791"/>
<dbReference type="SUPFAM" id="SSF47473">
    <property type="entry name" value="EF-hand"/>
    <property type="match status" value="1"/>
</dbReference>
<feature type="domain" description="EF-hand" evidence="3">
    <location>
        <begin position="89"/>
        <end position="117"/>
    </location>
</feature>
<evidence type="ECO:0000256" key="1">
    <source>
        <dbReference type="SAM" id="MobiDB-lite"/>
    </source>
</evidence>
<dbReference type="GO" id="GO:0005509">
    <property type="term" value="F:calcium ion binding"/>
    <property type="evidence" value="ECO:0007669"/>
    <property type="project" value="InterPro"/>
</dbReference>
<dbReference type="InterPro" id="IPR002048">
    <property type="entry name" value="EF_hand_dom"/>
</dbReference>
<dbReference type="PROSITE" id="PS50222">
    <property type="entry name" value="EF_HAND_2"/>
    <property type="match status" value="1"/>
</dbReference>
<reference evidence="4 5" key="1">
    <citation type="submission" date="2010-08" db="EMBL/GenBank/DDBJ databases">
        <title>The draft genome of Desulfovibrio fructosovorans JJ.</title>
        <authorList>
            <consortium name="US DOE Joint Genome Institute (JGI-PGF)"/>
            <person name="Lucas S."/>
            <person name="Copeland A."/>
            <person name="Lapidus A."/>
            <person name="Cheng J.-F."/>
            <person name="Bruce D."/>
            <person name="Goodwin L."/>
            <person name="Pitluck S."/>
            <person name="Land M.L."/>
            <person name="Hauser L."/>
            <person name="Chang Y.-J."/>
            <person name="Jeffries C."/>
            <person name="Wall J.D."/>
            <person name="Stahl D.A."/>
            <person name="Arkin A.P."/>
            <person name="Dehal P."/>
            <person name="Stolyar S.M."/>
            <person name="Hazen T.C."/>
            <person name="Woyke T.J."/>
        </authorList>
    </citation>
    <scope>NUCLEOTIDE SEQUENCE [LARGE SCALE GENOMIC DNA]</scope>
    <source>
        <strain evidence="4 5">JJ</strain>
    </source>
</reference>
<dbReference type="eggNOG" id="ENOG5031850">
    <property type="taxonomic scope" value="Bacteria"/>
</dbReference>
<dbReference type="RefSeq" id="WP_005996568.1">
    <property type="nucleotide sequence ID" value="NZ_AECZ01000042.1"/>
</dbReference>
<dbReference type="PROSITE" id="PS00018">
    <property type="entry name" value="EF_HAND_1"/>
    <property type="match status" value="2"/>
</dbReference>
<evidence type="ECO:0000313" key="4">
    <source>
        <dbReference type="EMBL" id="EFL49479.1"/>
    </source>
</evidence>
<feature type="signal peptide" evidence="2">
    <location>
        <begin position="1"/>
        <end position="18"/>
    </location>
</feature>
<name>E1K1P1_SOLFR</name>
<proteinExistence type="predicted"/>
<dbReference type="OrthoDB" id="5461251at2"/>
<feature type="compositionally biased region" description="Basic and acidic residues" evidence="1">
    <location>
        <begin position="118"/>
        <end position="131"/>
    </location>
</feature>
<evidence type="ECO:0000259" key="3">
    <source>
        <dbReference type="PROSITE" id="PS50222"/>
    </source>
</evidence>
<protein>
    <recommendedName>
        <fullName evidence="3">EF-hand domain-containing protein</fullName>
    </recommendedName>
</protein>
<dbReference type="AlphaFoldDB" id="E1K1P1"/>
<dbReference type="InterPro" id="IPR011992">
    <property type="entry name" value="EF-hand-dom_pair"/>
</dbReference>
<feature type="region of interest" description="Disordered" evidence="1">
    <location>
        <begin position="22"/>
        <end position="95"/>
    </location>
</feature>
<organism evidence="4 5">
    <name type="scientific">Solidesulfovibrio fructosivorans JJ]</name>
    <dbReference type="NCBI Taxonomy" id="596151"/>
    <lineage>
        <taxon>Bacteria</taxon>
        <taxon>Pseudomonadati</taxon>
        <taxon>Thermodesulfobacteriota</taxon>
        <taxon>Desulfovibrionia</taxon>
        <taxon>Desulfovibrionales</taxon>
        <taxon>Desulfovibrionaceae</taxon>
        <taxon>Solidesulfovibrio</taxon>
    </lineage>
</organism>
<dbReference type="EMBL" id="AECZ01000042">
    <property type="protein sequence ID" value="EFL49479.1"/>
    <property type="molecule type" value="Genomic_DNA"/>
</dbReference>
<feature type="chain" id="PRO_5003148387" description="EF-hand domain-containing protein" evidence="2">
    <location>
        <begin position="19"/>
        <end position="153"/>
    </location>
</feature>
<feature type="region of interest" description="Disordered" evidence="1">
    <location>
        <begin position="118"/>
        <end position="153"/>
    </location>
</feature>
<evidence type="ECO:0000256" key="2">
    <source>
        <dbReference type="SAM" id="SignalP"/>
    </source>
</evidence>
<dbReference type="Pfam" id="PF13202">
    <property type="entry name" value="EF-hand_5"/>
    <property type="match status" value="2"/>
</dbReference>